<dbReference type="EMBL" id="CP146256">
    <property type="protein sequence ID" value="XAH74285.1"/>
    <property type="molecule type" value="Genomic_DNA"/>
</dbReference>
<dbReference type="EC" id="2.3.1.51" evidence="4"/>
<dbReference type="Proteomes" id="UP001451571">
    <property type="component" value="Chromosome"/>
</dbReference>
<evidence type="ECO:0000313" key="7">
    <source>
        <dbReference type="Proteomes" id="UP001451571"/>
    </source>
</evidence>
<gene>
    <name evidence="6" type="ORF">V6984_00490</name>
</gene>
<evidence type="ECO:0000256" key="2">
    <source>
        <dbReference type="ARBA" id="ARBA00022679"/>
    </source>
</evidence>
<dbReference type="SUPFAM" id="SSF69593">
    <property type="entry name" value="Glycerol-3-phosphate (1)-acyltransferase"/>
    <property type="match status" value="1"/>
</dbReference>
<name>A0ABZ3EXU9_9FIRM</name>
<dbReference type="InterPro" id="IPR004552">
    <property type="entry name" value="AGP_acyltrans"/>
</dbReference>
<keyword evidence="4" id="KW-1208">Phospholipid metabolism</keyword>
<dbReference type="RefSeq" id="WP_342757879.1">
    <property type="nucleotide sequence ID" value="NZ_CP146256.1"/>
</dbReference>
<keyword evidence="7" id="KW-1185">Reference proteome</keyword>
<comment type="catalytic activity">
    <reaction evidence="4">
        <text>a 1-acyl-sn-glycero-3-phosphate + an acyl-CoA = a 1,2-diacyl-sn-glycero-3-phosphate + CoA</text>
        <dbReference type="Rhea" id="RHEA:19709"/>
        <dbReference type="ChEBI" id="CHEBI:57287"/>
        <dbReference type="ChEBI" id="CHEBI:57970"/>
        <dbReference type="ChEBI" id="CHEBI:58342"/>
        <dbReference type="ChEBI" id="CHEBI:58608"/>
        <dbReference type="EC" id="2.3.1.51"/>
    </reaction>
</comment>
<dbReference type="PANTHER" id="PTHR10434:SF11">
    <property type="entry name" value="1-ACYL-SN-GLYCEROL-3-PHOSPHATE ACYLTRANSFERASE"/>
    <property type="match status" value="1"/>
</dbReference>
<organism evidence="6 7">
    <name type="scientific">Kineothrix sedimenti</name>
    <dbReference type="NCBI Taxonomy" id="3123317"/>
    <lineage>
        <taxon>Bacteria</taxon>
        <taxon>Bacillati</taxon>
        <taxon>Bacillota</taxon>
        <taxon>Clostridia</taxon>
        <taxon>Lachnospirales</taxon>
        <taxon>Lachnospiraceae</taxon>
        <taxon>Kineothrix</taxon>
    </lineage>
</organism>
<keyword evidence="2 4" id="KW-0808">Transferase</keyword>
<accession>A0ABZ3EXU9</accession>
<evidence type="ECO:0000256" key="1">
    <source>
        <dbReference type="ARBA" id="ARBA00008655"/>
    </source>
</evidence>
<proteinExistence type="inferred from homology"/>
<comment type="domain">
    <text evidence="4">The HXXXXD motif is essential for acyltransferase activity and may constitute the binding site for the phosphate moiety of the glycerol-3-phosphate.</text>
</comment>
<dbReference type="SMART" id="SM00563">
    <property type="entry name" value="PlsC"/>
    <property type="match status" value="1"/>
</dbReference>
<dbReference type="GO" id="GO:0016746">
    <property type="term" value="F:acyltransferase activity"/>
    <property type="evidence" value="ECO:0007669"/>
    <property type="project" value="UniProtKB-KW"/>
</dbReference>
<evidence type="ECO:0000313" key="6">
    <source>
        <dbReference type="EMBL" id="XAH74285.1"/>
    </source>
</evidence>
<keyword evidence="4" id="KW-0443">Lipid metabolism</keyword>
<evidence type="ECO:0000259" key="5">
    <source>
        <dbReference type="SMART" id="SM00563"/>
    </source>
</evidence>
<keyword evidence="4" id="KW-0444">Lipid biosynthesis</keyword>
<dbReference type="InterPro" id="IPR002123">
    <property type="entry name" value="Plipid/glycerol_acylTrfase"/>
</dbReference>
<feature type="domain" description="Phospholipid/glycerol acyltransferase" evidence="5">
    <location>
        <begin position="69"/>
        <end position="184"/>
    </location>
</feature>
<dbReference type="NCBIfam" id="TIGR00530">
    <property type="entry name" value="AGP_acyltrn"/>
    <property type="match status" value="1"/>
</dbReference>
<dbReference type="CDD" id="cd07989">
    <property type="entry name" value="LPLAT_AGPAT-like"/>
    <property type="match status" value="1"/>
</dbReference>
<reference evidence="6 7" key="1">
    <citation type="submission" date="2024-02" db="EMBL/GenBank/DDBJ databases">
        <title>Bacterial strain from lacustrine sediment.</title>
        <authorList>
            <person name="Petit C."/>
            <person name="Fadhlaoui K."/>
        </authorList>
    </citation>
    <scope>NUCLEOTIDE SEQUENCE [LARGE SCALE GENOMIC DNA]</scope>
    <source>
        <strain evidence="6 7">IPX-CK</strain>
    </source>
</reference>
<protein>
    <recommendedName>
        <fullName evidence="4">1-acyl-sn-glycerol-3-phosphate acyltransferase</fullName>
        <ecNumber evidence="4">2.3.1.51</ecNumber>
    </recommendedName>
</protein>
<sequence>MYRIMMMVLRLFLKVPFYLLQIWWYGKSSKKTYEEAYAVVKKTTIAANRAGKVKIESFGLENIPRENGFIFFPNHQGLYDVLAFLESCPVPFAFVIKKEAKNVILLKQVTKALGSIAMDRDDIRQSMKVIQQVTEEVKAGKNFLIFAEGTRSREGNKLLNFKGGSFKSAQKAKCPIVPCALVDAFKPFDEKSIKPLTVKIIYLPPMYYEEYKDMKTMEIAAEVKRRIEEVIAGHI</sequence>
<evidence type="ECO:0000256" key="4">
    <source>
        <dbReference type="RuleBase" id="RU361267"/>
    </source>
</evidence>
<keyword evidence="3 4" id="KW-0012">Acyltransferase</keyword>
<keyword evidence="4" id="KW-0594">Phospholipid biosynthesis</keyword>
<evidence type="ECO:0000256" key="3">
    <source>
        <dbReference type="ARBA" id="ARBA00023315"/>
    </source>
</evidence>
<dbReference type="Pfam" id="PF01553">
    <property type="entry name" value="Acyltransferase"/>
    <property type="match status" value="1"/>
</dbReference>
<comment type="similarity">
    <text evidence="1 4">Belongs to the 1-acyl-sn-glycerol-3-phosphate acyltransferase family.</text>
</comment>
<dbReference type="PANTHER" id="PTHR10434">
    <property type="entry name" value="1-ACYL-SN-GLYCEROL-3-PHOSPHATE ACYLTRANSFERASE"/>
    <property type="match status" value="1"/>
</dbReference>